<keyword evidence="1" id="KW-0812">Transmembrane</keyword>
<dbReference type="SUPFAM" id="SSF53850">
    <property type="entry name" value="Periplasmic binding protein-like II"/>
    <property type="match status" value="1"/>
</dbReference>
<keyword evidence="1" id="KW-1133">Transmembrane helix</keyword>
<dbReference type="Gene3D" id="3.40.190.10">
    <property type="entry name" value="Periplasmic binding protein-like II"/>
    <property type="match status" value="1"/>
</dbReference>
<dbReference type="PANTHER" id="PTHR43649">
    <property type="entry name" value="ARABINOSE-BINDING PROTEIN-RELATED"/>
    <property type="match status" value="1"/>
</dbReference>
<dbReference type="Proteomes" id="UP001232493">
    <property type="component" value="Chromosome"/>
</dbReference>
<organism evidence="2 3">
    <name type="scientific">Marinitoga aeolica</name>
    <dbReference type="NCBI Taxonomy" id="2809031"/>
    <lineage>
        <taxon>Bacteria</taxon>
        <taxon>Thermotogati</taxon>
        <taxon>Thermotogota</taxon>
        <taxon>Thermotogae</taxon>
        <taxon>Petrotogales</taxon>
        <taxon>Petrotogaceae</taxon>
        <taxon>Marinitoga</taxon>
    </lineage>
</organism>
<dbReference type="Pfam" id="PF01547">
    <property type="entry name" value="SBP_bac_1"/>
    <property type="match status" value="1"/>
</dbReference>
<keyword evidence="3" id="KW-1185">Reference proteome</keyword>
<evidence type="ECO:0000313" key="3">
    <source>
        <dbReference type="Proteomes" id="UP001232493"/>
    </source>
</evidence>
<dbReference type="EMBL" id="CP069362">
    <property type="protein sequence ID" value="WGS65787.1"/>
    <property type="molecule type" value="Genomic_DNA"/>
</dbReference>
<evidence type="ECO:0000256" key="1">
    <source>
        <dbReference type="SAM" id="Phobius"/>
    </source>
</evidence>
<dbReference type="PANTHER" id="PTHR43649:SF12">
    <property type="entry name" value="DIACETYLCHITOBIOSE BINDING PROTEIN DASA"/>
    <property type="match status" value="1"/>
</dbReference>
<reference evidence="2 3" key="1">
    <citation type="submission" date="2021-02" db="EMBL/GenBank/DDBJ databases">
        <title>Characterization of Marinitoga sp. nov. str. BP5-C20A.</title>
        <authorList>
            <person name="Erauso G."/>
            <person name="Postec A."/>
        </authorList>
    </citation>
    <scope>NUCLEOTIDE SEQUENCE [LARGE SCALE GENOMIC DNA]</scope>
    <source>
        <strain evidence="2 3">BP5-C20A</strain>
    </source>
</reference>
<dbReference type="InterPro" id="IPR006059">
    <property type="entry name" value="SBP"/>
</dbReference>
<evidence type="ECO:0000313" key="2">
    <source>
        <dbReference type="EMBL" id="WGS65787.1"/>
    </source>
</evidence>
<name>A0ABY8PT42_9BACT</name>
<protein>
    <submittedName>
        <fullName evidence="2">Extracellular solute-binding protein</fullName>
    </submittedName>
</protein>
<gene>
    <name evidence="2" type="ORF">JRV97_04360</name>
</gene>
<keyword evidence="1" id="KW-0472">Membrane</keyword>
<sequence length="402" mass="47264">MKKILYIIMIFLSSGLFGVNFLYMYQAGYQPEDLMNYIKEQDIKNLDVTFKFYEEMHDNIKISINSEKPLYDIVLVDLIWIPELASNNMLLPLDNLINKSYFKDIPEHVLEQFKYNGKIWAIPYLVNIQHFFINKNILKKAGFDYAPKTLEEMIHQAKIIKEKGILEYPIVDSWANTEALTCEFTWLLGAFGGSYYKNGKVKINTEEAIEALNFMKKLLDEKLINPLSLEFKEDDVLNIFINGDAAFTTNWTYQSRYMEDKRYSKIVNQGSLELIPVSERIKNKKETVSISGYQGLAILKNSKNVKESIEILKKLTKKDFFKKFNYEIPPYKSMYKEYINLKKGNDKKLIELDNVLNRPALIEYNKFSEILRRYIIMTLKGLLTPREALNKAQREIEEHELF</sequence>
<feature type="transmembrane region" description="Helical" evidence="1">
    <location>
        <begin position="5"/>
        <end position="25"/>
    </location>
</feature>
<accession>A0ABY8PT42</accession>
<dbReference type="RefSeq" id="WP_281000552.1">
    <property type="nucleotide sequence ID" value="NZ_CP069362.1"/>
</dbReference>
<dbReference type="InterPro" id="IPR050490">
    <property type="entry name" value="Bact_solute-bd_prot1"/>
</dbReference>
<proteinExistence type="predicted"/>